<dbReference type="PROSITE" id="PS51257">
    <property type="entry name" value="PROKAR_LIPOPROTEIN"/>
    <property type="match status" value="1"/>
</dbReference>
<comment type="caution">
    <text evidence="3">The sequence shown here is derived from an EMBL/GenBank/DDBJ whole genome shotgun (WGS) entry which is preliminary data.</text>
</comment>
<dbReference type="Gene3D" id="2.60.40.10">
    <property type="entry name" value="Immunoglobulins"/>
    <property type="match status" value="2"/>
</dbReference>
<dbReference type="EMBL" id="JABZGR010000012">
    <property type="protein sequence ID" value="MBF0970404.1"/>
    <property type="molecule type" value="Genomic_DNA"/>
</dbReference>
<feature type="chain" id="PRO_5037004185" evidence="1">
    <location>
        <begin position="24"/>
        <end position="544"/>
    </location>
</feature>
<evidence type="ECO:0000313" key="3">
    <source>
        <dbReference type="EMBL" id="MBF0970404.1"/>
    </source>
</evidence>
<protein>
    <submittedName>
        <fullName evidence="3">BACON domain-containing protein</fullName>
    </submittedName>
</protein>
<organism evidence="3 4">
    <name type="scientific">Alloprevotella tannerae</name>
    <dbReference type="NCBI Taxonomy" id="76122"/>
    <lineage>
        <taxon>Bacteria</taxon>
        <taxon>Pseudomonadati</taxon>
        <taxon>Bacteroidota</taxon>
        <taxon>Bacteroidia</taxon>
        <taxon>Bacteroidales</taxon>
        <taxon>Prevotellaceae</taxon>
        <taxon>Alloprevotella</taxon>
    </lineage>
</organism>
<dbReference type="Pfam" id="PF13004">
    <property type="entry name" value="BACON"/>
    <property type="match status" value="2"/>
</dbReference>
<dbReference type="InterPro" id="IPR024361">
    <property type="entry name" value="BACON"/>
</dbReference>
<dbReference type="RefSeq" id="WP_303763802.1">
    <property type="nucleotide sequence ID" value="NZ_JABZGR010000012.1"/>
</dbReference>
<dbReference type="InterPro" id="IPR013783">
    <property type="entry name" value="Ig-like_fold"/>
</dbReference>
<name>A0A929RXK1_9BACT</name>
<gene>
    <name evidence="3" type="ORF">HXK21_05120</name>
</gene>
<proteinExistence type="predicted"/>
<feature type="domain" description="BACON" evidence="2">
    <location>
        <begin position="149"/>
        <end position="199"/>
    </location>
</feature>
<dbReference type="CDD" id="cd14948">
    <property type="entry name" value="BACON"/>
    <property type="match status" value="2"/>
</dbReference>
<feature type="domain" description="BACON" evidence="2">
    <location>
        <begin position="52"/>
        <end position="112"/>
    </location>
</feature>
<evidence type="ECO:0000313" key="4">
    <source>
        <dbReference type="Proteomes" id="UP000704068"/>
    </source>
</evidence>
<dbReference type="Proteomes" id="UP000704068">
    <property type="component" value="Unassembled WGS sequence"/>
</dbReference>
<dbReference type="AlphaFoldDB" id="A0A929RXK1"/>
<sequence length="544" mass="60733">MQIKRILHSLFLGSMVVMVASCAKEDIFEEPTLVLSENNLTFAKGLDEKTVSITTNQSNWVASSPQEGKWLSIVQDGNDLKLKVTENKLGEDRQTYVLVNANGASGKINLKQSAADLVLDVMPDTVYFPREGGSKVVDVTTNTTAYDLVAEDEADWLEITKGEEEVKLKAQPNDTNEPRTLKLFAKSGNQAKEIVIKQAGKLTYILAINPGNPVDVHKIMSFELGRGSYLRDYQNAYPQYGMEEMYTFVTASPIFTLIQYSTPDGVVPSSIVTVGDGKKAVKACKSSEFEKFLFANGYRRVDPNSKKDYISDTERLKLNVTISEKSGQEGVNMTFRPFIKQDGAHPTFASLPYCPLELLQKENKKVADVEAYERNAGSQETSRVMNENNPSEVEILQYKMAANTQPFYSRGYIFYDTNPKGSVDAKMLGSVETGILLFEDMSLGLWKNGKDWLVTEELTALLGKEGFIYISSSGTNHFYGRESDRLVISVTPISDDNKPVLALLFSYRPEVFKSSSLIKRTAVLRKTSASMIQQLKQNKQLFKH</sequence>
<evidence type="ECO:0000259" key="2">
    <source>
        <dbReference type="Pfam" id="PF13004"/>
    </source>
</evidence>
<keyword evidence="1" id="KW-0732">Signal</keyword>
<reference evidence="3" key="1">
    <citation type="submission" date="2020-04" db="EMBL/GenBank/DDBJ databases">
        <title>Deep metagenomics examines the oral microbiome during advanced dental caries in children, revealing novel taxa and co-occurrences with host molecules.</title>
        <authorList>
            <person name="Baker J.L."/>
            <person name="Morton J.T."/>
            <person name="Dinis M."/>
            <person name="Alvarez R."/>
            <person name="Tran N.C."/>
            <person name="Knight R."/>
            <person name="Edlund A."/>
        </authorList>
    </citation>
    <scope>NUCLEOTIDE SEQUENCE</scope>
    <source>
        <strain evidence="3">JCVI_34_bin.1</strain>
    </source>
</reference>
<feature type="signal peptide" evidence="1">
    <location>
        <begin position="1"/>
        <end position="23"/>
    </location>
</feature>
<evidence type="ECO:0000256" key="1">
    <source>
        <dbReference type="SAM" id="SignalP"/>
    </source>
</evidence>
<accession>A0A929RXK1</accession>